<name>A0ABQ5C9R7_9ASTR</name>
<reference evidence="2" key="2">
    <citation type="submission" date="2022-01" db="EMBL/GenBank/DDBJ databases">
        <authorList>
            <person name="Yamashiro T."/>
            <person name="Shiraishi A."/>
            <person name="Satake H."/>
            <person name="Nakayama K."/>
        </authorList>
    </citation>
    <scope>NUCLEOTIDE SEQUENCE</scope>
</reference>
<keyword evidence="2" id="KW-0695">RNA-directed DNA polymerase</keyword>
<sequence length="378" mass="44125">MVSWIMICVKSTSFTICLNGEMNGFFKGGRGLRQGDPISPYLFTLVMEVFSLIMEKNIEESRVFCYHFGCKELKLSHMCFADDLLVLCKEIENPLKFIQERDKLDLLQVMPLKCGKLSVRYLGVPLLAKKLGVSDYKEDVQEILWNAGDSAKGKARVAWKVVCRPKEQGGLGIKSLKQWNKVLLIRQFWNILEGKNSLWAKWVNRVKLKDKSIWEVDVDKGDSWGWKTMLTIRDNIRGHVWYNVGNGRKTSVWYDKWCTDGPLSKFISRRDIYEARLEDNAKLLDCPNIEDKVLWDTNDGRKVEFSTNQADLRVNWPNVVRRHIVWFNHLIPRQAFIFWMAVQDKLLTQDKIEKWNHDGDFKCGLCKQCSDSTIHLFF</sequence>
<dbReference type="SUPFAM" id="SSF56672">
    <property type="entry name" value="DNA/RNA polymerases"/>
    <property type="match status" value="1"/>
</dbReference>
<keyword evidence="2" id="KW-0548">Nucleotidyltransferase</keyword>
<dbReference type="Pfam" id="PF00078">
    <property type="entry name" value="RVT_1"/>
    <property type="match status" value="1"/>
</dbReference>
<dbReference type="PROSITE" id="PS50878">
    <property type="entry name" value="RT_POL"/>
    <property type="match status" value="1"/>
</dbReference>
<evidence type="ECO:0000259" key="1">
    <source>
        <dbReference type="PROSITE" id="PS50878"/>
    </source>
</evidence>
<dbReference type="GO" id="GO:0003964">
    <property type="term" value="F:RNA-directed DNA polymerase activity"/>
    <property type="evidence" value="ECO:0007669"/>
    <property type="project" value="UniProtKB-KW"/>
</dbReference>
<comment type="caution">
    <text evidence="2">The sequence shown here is derived from an EMBL/GenBank/DDBJ whole genome shotgun (WGS) entry which is preliminary data.</text>
</comment>
<keyword evidence="3" id="KW-1185">Reference proteome</keyword>
<dbReference type="InterPro" id="IPR043502">
    <property type="entry name" value="DNA/RNA_pol_sf"/>
</dbReference>
<evidence type="ECO:0000313" key="3">
    <source>
        <dbReference type="Proteomes" id="UP001151760"/>
    </source>
</evidence>
<reference evidence="2" key="1">
    <citation type="journal article" date="2022" name="Int. J. Mol. Sci.">
        <title>Draft Genome of Tanacetum Coccineum: Genomic Comparison of Closely Related Tanacetum-Family Plants.</title>
        <authorList>
            <person name="Yamashiro T."/>
            <person name="Shiraishi A."/>
            <person name="Nakayama K."/>
            <person name="Satake H."/>
        </authorList>
    </citation>
    <scope>NUCLEOTIDE SEQUENCE</scope>
</reference>
<dbReference type="PANTHER" id="PTHR33116:SF84">
    <property type="entry name" value="RNA-DIRECTED DNA POLYMERASE"/>
    <property type="match status" value="1"/>
</dbReference>
<protein>
    <submittedName>
        <fullName evidence="2">RNA-directed DNA polymerase, eukaryota, reverse transcriptase zinc-binding domain protein</fullName>
    </submittedName>
</protein>
<feature type="domain" description="Reverse transcriptase" evidence="1">
    <location>
        <begin position="1"/>
        <end position="184"/>
    </location>
</feature>
<dbReference type="Proteomes" id="UP001151760">
    <property type="component" value="Unassembled WGS sequence"/>
</dbReference>
<organism evidence="2 3">
    <name type="scientific">Tanacetum coccineum</name>
    <dbReference type="NCBI Taxonomy" id="301880"/>
    <lineage>
        <taxon>Eukaryota</taxon>
        <taxon>Viridiplantae</taxon>
        <taxon>Streptophyta</taxon>
        <taxon>Embryophyta</taxon>
        <taxon>Tracheophyta</taxon>
        <taxon>Spermatophyta</taxon>
        <taxon>Magnoliopsida</taxon>
        <taxon>eudicotyledons</taxon>
        <taxon>Gunneridae</taxon>
        <taxon>Pentapetalae</taxon>
        <taxon>asterids</taxon>
        <taxon>campanulids</taxon>
        <taxon>Asterales</taxon>
        <taxon>Asteraceae</taxon>
        <taxon>Asteroideae</taxon>
        <taxon>Anthemideae</taxon>
        <taxon>Anthemidinae</taxon>
        <taxon>Tanacetum</taxon>
    </lineage>
</organism>
<dbReference type="PANTHER" id="PTHR33116">
    <property type="entry name" value="REVERSE TRANSCRIPTASE ZINC-BINDING DOMAIN-CONTAINING PROTEIN-RELATED-RELATED"/>
    <property type="match status" value="1"/>
</dbReference>
<proteinExistence type="predicted"/>
<dbReference type="Pfam" id="PF13966">
    <property type="entry name" value="zf-RVT"/>
    <property type="match status" value="1"/>
</dbReference>
<gene>
    <name evidence="2" type="ORF">Tco_0893236</name>
</gene>
<evidence type="ECO:0000313" key="2">
    <source>
        <dbReference type="EMBL" id="GJT23299.1"/>
    </source>
</evidence>
<dbReference type="EMBL" id="BQNB010014043">
    <property type="protein sequence ID" value="GJT23299.1"/>
    <property type="molecule type" value="Genomic_DNA"/>
</dbReference>
<dbReference type="InterPro" id="IPR000477">
    <property type="entry name" value="RT_dom"/>
</dbReference>
<keyword evidence="2" id="KW-0808">Transferase</keyword>
<accession>A0ABQ5C9R7</accession>
<dbReference type="InterPro" id="IPR026960">
    <property type="entry name" value="RVT-Znf"/>
</dbReference>